<evidence type="ECO:0000256" key="1">
    <source>
        <dbReference type="ARBA" id="ARBA00022679"/>
    </source>
</evidence>
<feature type="binding site" evidence="4">
    <location>
        <position position="143"/>
    </location>
    <ligand>
        <name>acetyl-CoA</name>
        <dbReference type="ChEBI" id="CHEBI:57288"/>
    </ligand>
</feature>
<dbReference type="PANTHER" id="PTHR43300">
    <property type="entry name" value="ACETYLTRANSFERASE"/>
    <property type="match status" value="1"/>
</dbReference>
<reference evidence="6 7" key="1">
    <citation type="journal article" date="2018" name="Front. Microbiol.">
        <title>Description and Comparative Genomics of Macrococcus caseolyticus subsp. hominis subsp. nov., Macrococcus goetzii sp. nov., Macrococcus epidermidis sp. nov., and Macrococcus bohemicus sp. nov., Novel Macrococci From Human Clinical Material With Virulence Potential and Suspected Uptake of Foreign DNA by Natural Transformation.</title>
        <authorList>
            <person name="Maslanova I."/>
            <person name="Wertheimer Z."/>
            <person name="Sedlacek I."/>
            <person name="Svec P."/>
            <person name="Indrakova A."/>
            <person name="Kovarovic V."/>
            <person name="Schumann P."/>
            <person name="Sproer C."/>
            <person name="Kralova S."/>
            <person name="Sedo O."/>
            <person name="Kristofova L."/>
            <person name="Vrbovska V."/>
            <person name="Fuzik T."/>
            <person name="Petras P."/>
            <person name="Zdrahal Z."/>
            <person name="Ruzickova V."/>
            <person name="Doskar J."/>
            <person name="Pantucek R."/>
        </authorList>
    </citation>
    <scope>NUCLEOTIDE SEQUENCE [LARGE SCALE GENOMIC DNA]</scope>
    <source>
        <strain evidence="6 7">CCM 4927</strain>
    </source>
</reference>
<dbReference type="SUPFAM" id="SSF51161">
    <property type="entry name" value="Trimeric LpxA-like enzymes"/>
    <property type="match status" value="1"/>
</dbReference>
<feature type="active site" description="Proton acceptor" evidence="3">
    <location>
        <position position="134"/>
    </location>
</feature>
<dbReference type="InterPro" id="IPR050179">
    <property type="entry name" value="Trans_hexapeptide_repeat"/>
</dbReference>
<dbReference type="Gene3D" id="3.40.50.20">
    <property type="match status" value="1"/>
</dbReference>
<dbReference type="InterPro" id="IPR020019">
    <property type="entry name" value="AcTrfase_PglD-like"/>
</dbReference>
<dbReference type="InterPro" id="IPR011004">
    <property type="entry name" value="Trimer_LpxA-like_sf"/>
</dbReference>
<gene>
    <name evidence="6" type="ORF">BFS35_005090</name>
</gene>
<evidence type="ECO:0000256" key="3">
    <source>
        <dbReference type="PIRSR" id="PIRSR620019-1"/>
    </source>
</evidence>
<feature type="binding site" evidence="4">
    <location>
        <position position="67"/>
    </location>
    <ligand>
        <name>substrate</name>
    </ligand>
</feature>
<feature type="site" description="Increases basicity of active site His" evidence="3">
    <location>
        <position position="135"/>
    </location>
</feature>
<accession>A0A2G5NME0</accession>
<dbReference type="AlphaFoldDB" id="A0A2G5NME0"/>
<keyword evidence="7" id="KW-1185">Reference proteome</keyword>
<evidence type="ECO:0000313" key="7">
    <source>
        <dbReference type="Proteomes" id="UP000229523"/>
    </source>
</evidence>
<dbReference type="RefSeq" id="WP_099580623.1">
    <property type="nucleotide sequence ID" value="NZ_MJBI02000001.1"/>
</dbReference>
<comment type="caution">
    <text evidence="6">The sequence shown here is derived from an EMBL/GenBank/DDBJ whole genome shotgun (WGS) entry which is preliminary data.</text>
</comment>
<dbReference type="CDD" id="cd03360">
    <property type="entry name" value="LbH_AT_putative"/>
    <property type="match status" value="1"/>
</dbReference>
<dbReference type="Gene3D" id="2.160.10.10">
    <property type="entry name" value="Hexapeptide repeat proteins"/>
    <property type="match status" value="1"/>
</dbReference>
<feature type="domain" description="PglD N-terminal" evidence="5">
    <location>
        <begin position="2"/>
        <end position="78"/>
    </location>
</feature>
<dbReference type="PROSITE" id="PS00101">
    <property type="entry name" value="HEXAPEP_TRANSFERASES"/>
    <property type="match status" value="1"/>
</dbReference>
<dbReference type="PANTHER" id="PTHR43300:SF7">
    <property type="entry name" value="UDP-N-ACETYLBACILLOSAMINE N-ACETYLTRANSFERASE"/>
    <property type="match status" value="1"/>
</dbReference>
<name>A0A2G5NME0_9STAP</name>
<dbReference type="EMBL" id="MJBI02000001">
    <property type="protein sequence ID" value="RAI83068.1"/>
    <property type="molecule type" value="Genomic_DNA"/>
</dbReference>
<keyword evidence="1" id="KW-0808">Transferase</keyword>
<proteinExistence type="predicted"/>
<dbReference type="Proteomes" id="UP000229523">
    <property type="component" value="Unassembled WGS sequence"/>
</dbReference>
<evidence type="ECO:0000313" key="6">
    <source>
        <dbReference type="EMBL" id="RAI83068.1"/>
    </source>
</evidence>
<dbReference type="Pfam" id="PF17836">
    <property type="entry name" value="PglD_N"/>
    <property type="match status" value="1"/>
</dbReference>
<feature type="binding site" evidence="4">
    <location>
        <begin position="9"/>
        <end position="11"/>
    </location>
    <ligand>
        <name>substrate</name>
    </ligand>
</feature>
<evidence type="ECO:0000256" key="2">
    <source>
        <dbReference type="ARBA" id="ARBA00022737"/>
    </source>
</evidence>
<dbReference type="NCBIfam" id="TIGR03570">
    <property type="entry name" value="NeuD_NnaD"/>
    <property type="match status" value="1"/>
</dbReference>
<evidence type="ECO:0000259" key="5">
    <source>
        <dbReference type="Pfam" id="PF17836"/>
    </source>
</evidence>
<sequence length="207" mass="22022">MKLIIIGNSGHKKVVSEVAADLGFTIVGIIDDTFENRFVKDGMMYGNTHHIHEMVKETKALLFFGIGNNKVRKLIIERENLTDEMFAQLLSPLANISKSAQIGSGTLVMPGAIINADAKINKQVIINSGAIVEHDCIVNNYAHISPNATLTGAVKIGEGTQIGASAVVNPLINVGDWVTIGSGASVVRDIQSNVIAVGVPARVIKNL</sequence>
<keyword evidence="2" id="KW-0677">Repeat</keyword>
<evidence type="ECO:0000256" key="4">
    <source>
        <dbReference type="PIRSR" id="PIRSR620019-2"/>
    </source>
</evidence>
<dbReference type="InterPro" id="IPR018357">
    <property type="entry name" value="Hexapep_transf_CS"/>
</dbReference>
<protein>
    <submittedName>
        <fullName evidence="6">Acetyltransferase</fullName>
    </submittedName>
</protein>
<organism evidence="6 7">
    <name type="scientific">Macrococcoides goetzii</name>
    <dbReference type="NCBI Taxonomy" id="1891097"/>
    <lineage>
        <taxon>Bacteria</taxon>
        <taxon>Bacillati</taxon>
        <taxon>Bacillota</taxon>
        <taxon>Bacilli</taxon>
        <taxon>Bacillales</taxon>
        <taxon>Staphylococcaceae</taxon>
        <taxon>Macrococcoides</taxon>
    </lineage>
</organism>
<dbReference type="InterPro" id="IPR041561">
    <property type="entry name" value="PglD_N"/>
</dbReference>
<dbReference type="GO" id="GO:0016740">
    <property type="term" value="F:transferase activity"/>
    <property type="evidence" value="ECO:0007669"/>
    <property type="project" value="UniProtKB-KW"/>
</dbReference>